<gene>
    <name evidence="1" type="ORF">N7537_002749</name>
</gene>
<dbReference type="GeneID" id="81584049"/>
<dbReference type="RefSeq" id="XP_056758802.1">
    <property type="nucleotide sequence ID" value="XM_056893807.1"/>
</dbReference>
<evidence type="ECO:0000313" key="1">
    <source>
        <dbReference type="EMBL" id="KAJ5617635.1"/>
    </source>
</evidence>
<organism evidence="1 2">
    <name type="scientific">Penicillium hordei</name>
    <dbReference type="NCBI Taxonomy" id="40994"/>
    <lineage>
        <taxon>Eukaryota</taxon>
        <taxon>Fungi</taxon>
        <taxon>Dikarya</taxon>
        <taxon>Ascomycota</taxon>
        <taxon>Pezizomycotina</taxon>
        <taxon>Eurotiomycetes</taxon>
        <taxon>Eurotiomycetidae</taxon>
        <taxon>Eurotiales</taxon>
        <taxon>Aspergillaceae</taxon>
        <taxon>Penicillium</taxon>
    </lineage>
</organism>
<dbReference type="Gene3D" id="3.40.366.10">
    <property type="entry name" value="Malonyl-Coenzyme A Acyl Carrier Protein, domain 2"/>
    <property type="match status" value="1"/>
</dbReference>
<dbReference type="AlphaFoldDB" id="A0AAD6EJ99"/>
<evidence type="ECO:0000313" key="2">
    <source>
        <dbReference type="Proteomes" id="UP001213799"/>
    </source>
</evidence>
<proteinExistence type="predicted"/>
<accession>A0AAD6EJ99</accession>
<reference evidence="1" key="2">
    <citation type="submission" date="2023-01" db="EMBL/GenBank/DDBJ databases">
        <authorList>
            <person name="Petersen C."/>
        </authorList>
    </citation>
    <scope>NUCLEOTIDE SEQUENCE</scope>
    <source>
        <strain evidence="1">IBT 12815</strain>
    </source>
</reference>
<protein>
    <submittedName>
        <fullName evidence="1">Type I iterative polyketide synthase</fullName>
    </submittedName>
</protein>
<dbReference type="Proteomes" id="UP001213799">
    <property type="component" value="Unassembled WGS sequence"/>
</dbReference>
<dbReference type="GO" id="GO:0016740">
    <property type="term" value="F:transferase activity"/>
    <property type="evidence" value="ECO:0007669"/>
    <property type="project" value="InterPro"/>
</dbReference>
<dbReference type="EMBL" id="JAQJAE010000001">
    <property type="protein sequence ID" value="KAJ5617635.1"/>
    <property type="molecule type" value="Genomic_DNA"/>
</dbReference>
<dbReference type="InterPro" id="IPR001227">
    <property type="entry name" value="Ac_transferase_dom_sf"/>
</dbReference>
<sequence length="79" mass="8536">MATVVTGKYCFLCSSQNIVYFNSHYNFTLAGTKSAIELDKDTISTLPTLSNIKTKALDTTHGLHSTLVDGAVPELEKLG</sequence>
<keyword evidence="2" id="KW-1185">Reference proteome</keyword>
<name>A0AAD6EJ99_9EURO</name>
<comment type="caution">
    <text evidence="1">The sequence shown here is derived from an EMBL/GenBank/DDBJ whole genome shotgun (WGS) entry which is preliminary data.</text>
</comment>
<reference evidence="1" key="1">
    <citation type="journal article" date="2023" name="IMA Fungus">
        <title>Comparative genomic study of the Penicillium genus elucidates a diverse pangenome and 15 lateral gene transfer events.</title>
        <authorList>
            <person name="Petersen C."/>
            <person name="Sorensen T."/>
            <person name="Nielsen M.R."/>
            <person name="Sondergaard T.E."/>
            <person name="Sorensen J.L."/>
            <person name="Fitzpatrick D.A."/>
            <person name="Frisvad J.C."/>
            <person name="Nielsen K.L."/>
        </authorList>
    </citation>
    <scope>NUCLEOTIDE SEQUENCE</scope>
    <source>
        <strain evidence="1">IBT 12815</strain>
    </source>
</reference>